<evidence type="ECO:0000256" key="5">
    <source>
        <dbReference type="ARBA" id="ARBA00023002"/>
    </source>
</evidence>
<dbReference type="SUPFAM" id="SSF55103">
    <property type="entry name" value="FAD-linked oxidases, C-terminal domain"/>
    <property type="match status" value="1"/>
</dbReference>
<dbReference type="GO" id="GO:0016020">
    <property type="term" value="C:membrane"/>
    <property type="evidence" value="ECO:0007669"/>
    <property type="project" value="InterPro"/>
</dbReference>
<evidence type="ECO:0000313" key="8">
    <source>
        <dbReference type="EMBL" id="EXX74773.1"/>
    </source>
</evidence>
<evidence type="ECO:0000256" key="6">
    <source>
        <dbReference type="ARBA" id="ARBA00033418"/>
    </source>
</evidence>
<dbReference type="Proteomes" id="UP000022910">
    <property type="component" value="Unassembled WGS sequence"/>
</dbReference>
<comment type="caution">
    <text evidence="8">The sequence shown here is derived from an EMBL/GenBank/DDBJ whole genome shotgun (WGS) entry which is preliminary data.</text>
</comment>
<dbReference type="EMBL" id="JEMT01012718">
    <property type="protein sequence ID" value="EXX74773.1"/>
    <property type="molecule type" value="Genomic_DNA"/>
</dbReference>
<dbReference type="InterPro" id="IPR016164">
    <property type="entry name" value="FAD-linked_Oxase-like_C"/>
</dbReference>
<keyword evidence="4" id="KW-0274">FAD</keyword>
<protein>
    <recommendedName>
        <fullName evidence="2">D-arabinono-1,4-lactone oxidase</fullName>
        <ecNumber evidence="2">1.1.3.37</ecNumber>
    </recommendedName>
    <alternativeName>
        <fullName evidence="6">L-galactono-gamma-lactone oxidase</fullName>
    </alternativeName>
</protein>
<dbReference type="STRING" id="1432141.A0A015N6G6"/>
<comment type="pathway">
    <text evidence="1">Cofactor biosynthesis; D-erythroascorbate biosynthesis; dehydro-D-arabinono-1,4-lactone from D-arabinose: step 2/2.</text>
</comment>
<evidence type="ECO:0000259" key="7">
    <source>
        <dbReference type="PROSITE" id="PS51387"/>
    </source>
</evidence>
<keyword evidence="9" id="KW-1185">Reference proteome</keyword>
<dbReference type="InterPro" id="IPR016167">
    <property type="entry name" value="FAD-bd_PCMH_sub1"/>
</dbReference>
<dbReference type="AlphaFoldDB" id="A0A015N6G6"/>
<evidence type="ECO:0000256" key="3">
    <source>
        <dbReference type="ARBA" id="ARBA00022630"/>
    </source>
</evidence>
<feature type="domain" description="FAD-binding PCMH-type" evidence="7">
    <location>
        <begin position="65"/>
        <end position="238"/>
    </location>
</feature>
<sequence>MEGFLVRELKNFEYTILDSLKDQESSIIKRARRQETQRAIVDTTALVNESDESGETVWHNWAGNISFKPDKIFYPKSVEDLKSYVKSAQKNGKKIRCAAEGHSWSSLSMTNDYLVILNNMDKIDIEKRDDGYVVHAEAGAQISQIDKALERNNPPLTITSMTVLDNVRIGGVVATGSHGAKFEARTIVDQVVGLQIVTGDGELHEFSDEKNRDEMEAARVSLGLLGIMSRVTLRVEPMYDLRMTDTYPLKSKFDSAAIRDLVKNSDGIEIFYWPFNTLTKDHLISKETERLWIKRWTKSTDPVTLNELQQLFLRIAQDASTKIAHHFYQEILNSPEKTPLIANLAGKVKLVEHNDVWSAPDAIHYQAGIDNLPCEDLEFAIKADKDFENVITEIDYIFNRIFEYAKKGQYPLNLVVEIRITKSSSAILSDAYDKDPDAYYFFIEVLSIKDTPLFKEFSIELAQRWMQKYNARPHWAKSWEYVPNITQYLHEQLGERAKKFEAVRAKYDPNGIFFDNESLKQVIYGTK</sequence>
<dbReference type="Pfam" id="PF01565">
    <property type="entry name" value="FAD_binding_4"/>
    <property type="match status" value="1"/>
</dbReference>
<dbReference type="PANTHER" id="PTHR43762:SF1">
    <property type="entry name" value="D-ARABINONO-1,4-LACTONE OXIDASE"/>
    <property type="match status" value="1"/>
</dbReference>
<dbReference type="UniPathway" id="UPA00771">
    <property type="reaction ID" value="UER00766"/>
</dbReference>
<dbReference type="EC" id="1.1.3.37" evidence="2"/>
<evidence type="ECO:0000256" key="4">
    <source>
        <dbReference type="ARBA" id="ARBA00022827"/>
    </source>
</evidence>
<dbReference type="InterPro" id="IPR016170">
    <property type="entry name" value="Cytok_DH_C_sf"/>
</dbReference>
<name>A0A015N6G6_RHIIW</name>
<evidence type="ECO:0000313" key="9">
    <source>
        <dbReference type="Proteomes" id="UP000022910"/>
    </source>
</evidence>
<dbReference type="Pfam" id="PF04030">
    <property type="entry name" value="ALO"/>
    <property type="match status" value="1"/>
</dbReference>
<evidence type="ECO:0000256" key="2">
    <source>
        <dbReference type="ARBA" id="ARBA00013136"/>
    </source>
</evidence>
<dbReference type="HOGENOM" id="CLU_618401_0_0_1"/>
<dbReference type="GO" id="GO:0071949">
    <property type="term" value="F:FAD binding"/>
    <property type="evidence" value="ECO:0007669"/>
    <property type="project" value="InterPro"/>
</dbReference>
<organism evidence="8 9">
    <name type="scientific">Rhizophagus irregularis (strain DAOM 197198w)</name>
    <name type="common">Glomus intraradices</name>
    <dbReference type="NCBI Taxonomy" id="1432141"/>
    <lineage>
        <taxon>Eukaryota</taxon>
        <taxon>Fungi</taxon>
        <taxon>Fungi incertae sedis</taxon>
        <taxon>Mucoromycota</taxon>
        <taxon>Glomeromycotina</taxon>
        <taxon>Glomeromycetes</taxon>
        <taxon>Glomerales</taxon>
        <taxon>Glomeraceae</taxon>
        <taxon>Rhizophagus</taxon>
    </lineage>
</organism>
<dbReference type="InterPro" id="IPR016169">
    <property type="entry name" value="FAD-bd_PCMH_sub2"/>
</dbReference>
<dbReference type="InterPro" id="IPR036318">
    <property type="entry name" value="FAD-bd_PCMH-like_sf"/>
</dbReference>
<evidence type="ECO:0000256" key="1">
    <source>
        <dbReference type="ARBA" id="ARBA00005083"/>
    </source>
</evidence>
<dbReference type="OrthoDB" id="610608at2759"/>
<dbReference type="Gene3D" id="3.30.465.10">
    <property type="match status" value="1"/>
</dbReference>
<dbReference type="InterPro" id="IPR007173">
    <property type="entry name" value="ALO_C"/>
</dbReference>
<reference evidence="8 9" key="1">
    <citation type="submission" date="2014-02" db="EMBL/GenBank/DDBJ databases">
        <title>Single nucleus genome sequencing reveals high similarity among nuclei of an endomycorrhizal fungus.</title>
        <authorList>
            <person name="Lin K."/>
            <person name="Geurts R."/>
            <person name="Zhang Z."/>
            <person name="Limpens E."/>
            <person name="Saunders D.G."/>
            <person name="Mu D."/>
            <person name="Pang E."/>
            <person name="Cao H."/>
            <person name="Cha H."/>
            <person name="Lin T."/>
            <person name="Zhou Q."/>
            <person name="Shang Y."/>
            <person name="Li Y."/>
            <person name="Ivanov S."/>
            <person name="Sharma T."/>
            <person name="Velzen R.V."/>
            <person name="Ruijter N.D."/>
            <person name="Aanen D.K."/>
            <person name="Win J."/>
            <person name="Kamoun S."/>
            <person name="Bisseling T."/>
            <person name="Huang S."/>
        </authorList>
    </citation>
    <scope>NUCLEOTIDE SEQUENCE [LARGE SCALE GENOMIC DNA]</scope>
    <source>
        <strain evidence="9">DAOM197198w</strain>
    </source>
</reference>
<dbReference type="InterPro" id="IPR010031">
    <property type="entry name" value="FAD_lactone_oxidase-like"/>
</dbReference>
<dbReference type="SMR" id="A0A015N6G6"/>
<accession>A0A015N6G6</accession>
<dbReference type="Gene3D" id="3.40.462.10">
    <property type="entry name" value="FAD-linked oxidases, C-terminal domain"/>
    <property type="match status" value="1"/>
</dbReference>
<dbReference type="PANTHER" id="PTHR43762">
    <property type="entry name" value="L-GULONOLACTONE OXIDASE"/>
    <property type="match status" value="1"/>
</dbReference>
<dbReference type="InterPro" id="IPR006094">
    <property type="entry name" value="Oxid_FAD_bind_N"/>
</dbReference>
<dbReference type="PROSITE" id="PS51387">
    <property type="entry name" value="FAD_PCMH"/>
    <property type="match status" value="1"/>
</dbReference>
<dbReference type="PIRSF" id="PIRSF000136">
    <property type="entry name" value="LGO_GLO"/>
    <property type="match status" value="1"/>
</dbReference>
<keyword evidence="3" id="KW-0285">Flavoprotein</keyword>
<gene>
    <name evidence="8" type="ORF">RirG_048020</name>
</gene>
<dbReference type="InterPro" id="IPR016166">
    <property type="entry name" value="FAD-bd_PCMH"/>
</dbReference>
<dbReference type="OMA" id="VCSQDIH"/>
<dbReference type="SUPFAM" id="SSF56176">
    <property type="entry name" value="FAD-binding/transporter-associated domain-like"/>
    <property type="match status" value="1"/>
</dbReference>
<proteinExistence type="predicted"/>
<dbReference type="Gene3D" id="3.30.43.10">
    <property type="entry name" value="Uridine Diphospho-n-acetylenolpyruvylglucosamine Reductase, domain 2"/>
    <property type="match status" value="1"/>
</dbReference>
<dbReference type="GO" id="GO:0003885">
    <property type="term" value="F:D-arabinono-1,4-lactone oxidase activity"/>
    <property type="evidence" value="ECO:0007669"/>
    <property type="project" value="UniProtKB-EC"/>
</dbReference>
<keyword evidence="5" id="KW-0560">Oxidoreductase</keyword>